<keyword evidence="7" id="KW-1185">Reference proteome</keyword>
<evidence type="ECO:0008006" key="8">
    <source>
        <dbReference type="Google" id="ProtNLM"/>
    </source>
</evidence>
<sequence length="647" mass="70496">MAKVAMPGSLTTNTHPFGVGGGGGDASKLQAGSAPIKRKTPSELRSEQLKRKCSMEVGDESVGHFVGMEKNTSVMVRGRKKLEALKNTKYVDTRLDEVYPARKSNMLRKHTGNVKDNHSREQNNISKSLSVRSDLAEKSLPQVSCSDDSVVTAAATDKDNTVKGQSSQATEKCNHNTFRNVAVLSKGNENSCDQPTLDMNSVLKGLGARDAPTTSQCLSESSDQLHNPQFANSGRFRSNFQISGHKTPIDLTLKSSMRLVSSSSVKWCHRIITNSTFYGITQFMPQIGSGSQSHCNTLESTTTAEVLFSKALHSWVFPQSSLPPSVISAMNLTSSRGELDFLSKRQMAWQDSFRSLYYMLRKSMCNIFYVCTSQFVVMFTAGYIQGKTERSCNAFMSRSTTGLRSLLREHDISFSMPLCLSDVEQATMEDLVELSEIGKHNVGQTRHLNFMSDVDNNSQSLLAFSEKDVHGLYEFLLNYRSFLISLNGVDVPVLYSPVSFQSSSLFAPEVKCRELKTVDAVVSCLSGSSLEDVTAEGSPSGVCYSIEVKDTIIPPWTISGLCAAMGVDGRSFGASFTDEPAAVGLNVAFDAISKKSDVEINESNKDLPAIDGPFGVSEAVLVPYLRSASLRGLKYSNGSYTAALSPI</sequence>
<evidence type="ECO:0000313" key="7">
    <source>
        <dbReference type="Proteomes" id="UP001177140"/>
    </source>
</evidence>
<name>A0AA41VDZ4_PAPNU</name>
<accession>A0AA41VDZ4</accession>
<evidence type="ECO:0000256" key="4">
    <source>
        <dbReference type="ARBA" id="ARBA00025806"/>
    </source>
</evidence>
<gene>
    <name evidence="6" type="ORF">MKW94_013217</name>
</gene>
<comment type="caution">
    <text evidence="6">The sequence shown here is derived from an EMBL/GenBank/DDBJ whole genome shotgun (WGS) entry which is preliminary data.</text>
</comment>
<proteinExistence type="inferred from homology"/>
<evidence type="ECO:0000256" key="1">
    <source>
        <dbReference type="ARBA" id="ARBA00004123"/>
    </source>
</evidence>
<comment type="similarity">
    <text evidence="4">Belongs to the DONSON family.</text>
</comment>
<dbReference type="GO" id="GO:0005634">
    <property type="term" value="C:nucleus"/>
    <property type="evidence" value="ECO:0007669"/>
    <property type="project" value="UniProtKB-SubCell"/>
</dbReference>
<dbReference type="InterPro" id="IPR024861">
    <property type="entry name" value="Donson"/>
</dbReference>
<evidence type="ECO:0000313" key="6">
    <source>
        <dbReference type="EMBL" id="MCL7039476.1"/>
    </source>
</evidence>
<dbReference type="EMBL" id="JAJJMA010201570">
    <property type="protein sequence ID" value="MCL7039476.1"/>
    <property type="molecule type" value="Genomic_DNA"/>
</dbReference>
<keyword evidence="2" id="KW-0217">Developmental protein</keyword>
<keyword evidence="3" id="KW-0539">Nucleus</keyword>
<comment type="subcellular location">
    <subcellularLocation>
        <location evidence="1">Nucleus</location>
    </subcellularLocation>
</comment>
<dbReference type="GO" id="GO:0033260">
    <property type="term" value="P:nuclear DNA replication"/>
    <property type="evidence" value="ECO:0007669"/>
    <property type="project" value="TreeGrafter"/>
</dbReference>
<evidence type="ECO:0000256" key="5">
    <source>
        <dbReference type="SAM" id="MobiDB-lite"/>
    </source>
</evidence>
<protein>
    <recommendedName>
        <fullName evidence="8">Protein downstream neighbor of Son</fullName>
    </recommendedName>
</protein>
<feature type="region of interest" description="Disordered" evidence="5">
    <location>
        <begin position="1"/>
        <end position="47"/>
    </location>
</feature>
<dbReference type="PRINTS" id="PR02064">
    <property type="entry name" value="DONSON"/>
</dbReference>
<evidence type="ECO:0000256" key="2">
    <source>
        <dbReference type="ARBA" id="ARBA00022473"/>
    </source>
</evidence>
<reference evidence="6" key="1">
    <citation type="submission" date="2022-03" db="EMBL/GenBank/DDBJ databases">
        <title>A functionally conserved STORR gene fusion in Papaver species that diverged 16.8 million years ago.</title>
        <authorList>
            <person name="Catania T."/>
        </authorList>
    </citation>
    <scope>NUCLEOTIDE SEQUENCE</scope>
    <source>
        <strain evidence="6">S-191538</strain>
    </source>
</reference>
<organism evidence="6 7">
    <name type="scientific">Papaver nudicaule</name>
    <name type="common">Iceland poppy</name>
    <dbReference type="NCBI Taxonomy" id="74823"/>
    <lineage>
        <taxon>Eukaryota</taxon>
        <taxon>Viridiplantae</taxon>
        <taxon>Streptophyta</taxon>
        <taxon>Embryophyta</taxon>
        <taxon>Tracheophyta</taxon>
        <taxon>Spermatophyta</taxon>
        <taxon>Magnoliopsida</taxon>
        <taxon>Ranunculales</taxon>
        <taxon>Papaveraceae</taxon>
        <taxon>Papaveroideae</taxon>
        <taxon>Papaver</taxon>
    </lineage>
</organism>
<dbReference type="AlphaFoldDB" id="A0AA41VDZ4"/>
<dbReference type="PANTHER" id="PTHR12972">
    <property type="entry name" value="DOWNSTREAM NEIGHBOR OF SON"/>
    <property type="match status" value="1"/>
</dbReference>
<evidence type="ECO:0000256" key="3">
    <source>
        <dbReference type="ARBA" id="ARBA00023242"/>
    </source>
</evidence>
<dbReference type="PANTHER" id="PTHR12972:SF0">
    <property type="entry name" value="PROTEIN DOWNSTREAM NEIGHBOR OF SON"/>
    <property type="match status" value="1"/>
</dbReference>
<dbReference type="Proteomes" id="UP001177140">
    <property type="component" value="Unassembled WGS sequence"/>
</dbReference>